<feature type="compositionally biased region" description="Low complexity" evidence="1">
    <location>
        <begin position="986"/>
        <end position="999"/>
    </location>
</feature>
<feature type="compositionally biased region" description="Low complexity" evidence="1">
    <location>
        <begin position="1039"/>
        <end position="1054"/>
    </location>
</feature>
<name>S7Q0N1_GLOTA</name>
<dbReference type="eggNOG" id="ENOG502SEPQ">
    <property type="taxonomic scope" value="Eukaryota"/>
</dbReference>
<dbReference type="RefSeq" id="XP_007868345.1">
    <property type="nucleotide sequence ID" value="XM_007870154.1"/>
</dbReference>
<dbReference type="Proteomes" id="UP000030669">
    <property type="component" value="Unassembled WGS sequence"/>
</dbReference>
<dbReference type="HOGENOM" id="CLU_005808_0_0_1"/>
<accession>S7Q0N1</accession>
<keyword evidence="3" id="KW-1185">Reference proteome</keyword>
<dbReference type="AlphaFoldDB" id="S7Q0N1"/>
<evidence type="ECO:0000313" key="2">
    <source>
        <dbReference type="EMBL" id="EPQ53037.1"/>
    </source>
</evidence>
<dbReference type="OMA" id="WKYEHEG"/>
<dbReference type="GeneID" id="19307561"/>
<feature type="region of interest" description="Disordered" evidence="1">
    <location>
        <begin position="981"/>
        <end position="1154"/>
    </location>
</feature>
<reference evidence="2 3" key="1">
    <citation type="journal article" date="2012" name="Science">
        <title>The Paleozoic origin of enzymatic lignin decomposition reconstructed from 31 fungal genomes.</title>
        <authorList>
            <person name="Floudas D."/>
            <person name="Binder M."/>
            <person name="Riley R."/>
            <person name="Barry K."/>
            <person name="Blanchette R.A."/>
            <person name="Henrissat B."/>
            <person name="Martinez A.T."/>
            <person name="Otillar R."/>
            <person name="Spatafora J.W."/>
            <person name="Yadav J.S."/>
            <person name="Aerts A."/>
            <person name="Benoit I."/>
            <person name="Boyd A."/>
            <person name="Carlson A."/>
            <person name="Copeland A."/>
            <person name="Coutinho P.M."/>
            <person name="de Vries R.P."/>
            <person name="Ferreira P."/>
            <person name="Findley K."/>
            <person name="Foster B."/>
            <person name="Gaskell J."/>
            <person name="Glotzer D."/>
            <person name="Gorecki P."/>
            <person name="Heitman J."/>
            <person name="Hesse C."/>
            <person name="Hori C."/>
            <person name="Igarashi K."/>
            <person name="Jurgens J.A."/>
            <person name="Kallen N."/>
            <person name="Kersten P."/>
            <person name="Kohler A."/>
            <person name="Kuees U."/>
            <person name="Kumar T.K.A."/>
            <person name="Kuo A."/>
            <person name="LaButti K."/>
            <person name="Larrondo L.F."/>
            <person name="Lindquist E."/>
            <person name="Ling A."/>
            <person name="Lombard V."/>
            <person name="Lucas S."/>
            <person name="Lundell T."/>
            <person name="Martin R."/>
            <person name="McLaughlin D.J."/>
            <person name="Morgenstern I."/>
            <person name="Morin E."/>
            <person name="Murat C."/>
            <person name="Nagy L.G."/>
            <person name="Nolan M."/>
            <person name="Ohm R.A."/>
            <person name="Patyshakuliyeva A."/>
            <person name="Rokas A."/>
            <person name="Ruiz-Duenas F.J."/>
            <person name="Sabat G."/>
            <person name="Salamov A."/>
            <person name="Samejima M."/>
            <person name="Schmutz J."/>
            <person name="Slot J.C."/>
            <person name="St John F."/>
            <person name="Stenlid J."/>
            <person name="Sun H."/>
            <person name="Sun S."/>
            <person name="Syed K."/>
            <person name="Tsang A."/>
            <person name="Wiebenga A."/>
            <person name="Young D."/>
            <person name="Pisabarro A."/>
            <person name="Eastwood D.C."/>
            <person name="Martin F."/>
            <person name="Cullen D."/>
            <person name="Grigoriev I.V."/>
            <person name="Hibbett D.S."/>
        </authorList>
    </citation>
    <scope>NUCLEOTIDE SEQUENCE [LARGE SCALE GENOMIC DNA]</scope>
    <source>
        <strain evidence="2 3">ATCC 11539</strain>
    </source>
</reference>
<protein>
    <submittedName>
        <fullName evidence="2">Uncharacterized protein</fullName>
    </submittedName>
</protein>
<evidence type="ECO:0000313" key="3">
    <source>
        <dbReference type="Proteomes" id="UP000030669"/>
    </source>
</evidence>
<dbReference type="KEGG" id="gtr:GLOTRDRAFT_63632"/>
<proteinExistence type="predicted"/>
<feature type="compositionally biased region" description="Low complexity" evidence="1">
    <location>
        <begin position="1006"/>
        <end position="1021"/>
    </location>
</feature>
<sequence>MCLDGNNAPHSAHYINAQLTALYENSEECVAHHAHGLKAHERVRFDFALAEFFYSHRGRVAAVEDMLYAAEFHRPELEFVCNHEVIIRFHIHNGHLNLDYAKSVQPGFSPSRDRNVTLNDVEVAFRVPFSTSGIAGSTSKIGNGVHVIKLMILDTTKARLASHVHVQDGHIRDALVFYMTKYIAYLQRAGRHVFYSLPDFDNDGKELLIDYSSTCKPEYLNFEGIDFRGVSIEKINSNLSSAWLQAAMLAERYAEGDVHIGYESVCLAEYRSTWTTIGNDTGFQFKIMFDAPRVKMLCDREAVLYFKIGEVSFFDTDDFTHEPRQTYENLEIAFLVDLVYEVNSEGIIVDIRFDLTQRRFCEHLTFYGEVDETTETFYDYRDTLIHFFNEYYFSILEGAKHHIIYTHTKTTTTITIDVDREIADWRAIDLEKHKESISIIREERITKTQMFGFDYIQAITQSSIVDYFESIWRHAEGSTLEYLGCLTKWSYDQYFESSFGPIRVRLLSNDKAIVWIHLQEGHLHTLKNRQPFASGNPNAFSDWHLAFEVDIKMVDHEDLVAHCGSWATRFKDSPAAKHHSQQGHVHLTHIILDFSTAEFVYDLCNFHGLFEGGGRHAIALLQAAIHYMKQHYFPALVNHGHHVLHTIPVWGSRLDIPAYGLTSIRFQIYSKEKYTRHNCLNVSPFFQPVIMILGMCDFRDWPREHLEYSAEWVIAHERITHGTVAISRQRFFEECLLEKLAIVNKSTAIVPTFSGVESGEWQLEVATWLEHDRKRNSSVTWQLVKESHEAMDYKWEHGDEWTYEHHGMSRDTNNGVYWVRSHTRNDLTIPTSFKHGGLEIKLKGQVTLEIGFKSHEKQWSTKAVASWNTIMAFVSEHSGVGIRVYGETRPAISTSHVHSELINTRFTALKKLLETHLPSKIDLADLAQELQSSFCGEWKLCYPGLGAYCLTNPVFNRHGDILFETRPVSVSPGIHPRVGMAGAVGRGLPSPLSSRPGSRQPSYAGARTPPRSPRAAQSPSTGPNSALSPLKTPVDFTQKAAPSPTAAPKAVSPTNGSATGNGAAPAGPKLAEPAKPAGGVVRTDGKSAPSAPKLAEPAKPAGGVVPKDNGVPGLAEPAKPAGGVVPNGNGAATGNGASPAGAAAGADASHLEEI</sequence>
<dbReference type="OrthoDB" id="5429442at2759"/>
<dbReference type="EMBL" id="KB469306">
    <property type="protein sequence ID" value="EPQ53037.1"/>
    <property type="molecule type" value="Genomic_DNA"/>
</dbReference>
<organism evidence="2 3">
    <name type="scientific">Gloeophyllum trabeum (strain ATCC 11539 / FP-39264 / Madison 617)</name>
    <name type="common">Brown rot fungus</name>
    <dbReference type="NCBI Taxonomy" id="670483"/>
    <lineage>
        <taxon>Eukaryota</taxon>
        <taxon>Fungi</taxon>
        <taxon>Dikarya</taxon>
        <taxon>Basidiomycota</taxon>
        <taxon>Agaricomycotina</taxon>
        <taxon>Agaricomycetes</taxon>
        <taxon>Gloeophyllales</taxon>
        <taxon>Gloeophyllaceae</taxon>
        <taxon>Gloeophyllum</taxon>
    </lineage>
</organism>
<gene>
    <name evidence="2" type="ORF">GLOTRDRAFT_63632</name>
</gene>
<evidence type="ECO:0000256" key="1">
    <source>
        <dbReference type="SAM" id="MobiDB-lite"/>
    </source>
</evidence>
<feature type="compositionally biased region" description="Low complexity" evidence="1">
    <location>
        <begin position="1120"/>
        <end position="1148"/>
    </location>
</feature>
<dbReference type="STRING" id="670483.S7Q0N1"/>